<evidence type="ECO:0000259" key="6">
    <source>
        <dbReference type="Pfam" id="PF16739"/>
    </source>
</evidence>
<evidence type="ECO:0000256" key="3">
    <source>
        <dbReference type="ARBA" id="ARBA00022588"/>
    </source>
</evidence>
<evidence type="ECO:0000256" key="4">
    <source>
        <dbReference type="ARBA" id="ARBA00022843"/>
    </source>
</evidence>
<keyword evidence="3" id="KW-0399">Innate immunity</keyword>
<evidence type="ECO:0000313" key="7">
    <source>
        <dbReference type="EMBL" id="GFO31613.1"/>
    </source>
</evidence>
<dbReference type="InterPro" id="IPR011029">
    <property type="entry name" value="DEATH-like_dom_sf"/>
</dbReference>
<dbReference type="Gene3D" id="1.10.533.10">
    <property type="entry name" value="Death Domain, Fas"/>
    <property type="match status" value="1"/>
</dbReference>
<keyword evidence="8" id="KW-1185">Reference proteome</keyword>
<keyword evidence="1" id="KW-1017">Isopeptide bond</keyword>
<dbReference type="Proteomes" id="UP000735302">
    <property type="component" value="Unassembled WGS sequence"/>
</dbReference>
<dbReference type="GO" id="GO:0045087">
    <property type="term" value="P:innate immune response"/>
    <property type="evidence" value="ECO:0007669"/>
    <property type="project" value="UniProtKB-KW"/>
</dbReference>
<protein>
    <recommendedName>
        <fullName evidence="6">Caspase recruitment domain-containing protein</fullName>
    </recommendedName>
</protein>
<proteinExistence type="predicted"/>
<keyword evidence="5" id="KW-0391">Immunity</keyword>
<dbReference type="InterPro" id="IPR031964">
    <property type="entry name" value="CARD_dom"/>
</dbReference>
<comment type="caution">
    <text evidence="7">The sequence shown here is derived from an EMBL/GenBank/DDBJ whole genome shotgun (WGS) entry which is preliminary data.</text>
</comment>
<dbReference type="GO" id="GO:0005737">
    <property type="term" value="C:cytoplasm"/>
    <property type="evidence" value="ECO:0007669"/>
    <property type="project" value="UniProtKB-ARBA"/>
</dbReference>
<evidence type="ECO:0000313" key="8">
    <source>
        <dbReference type="Proteomes" id="UP000735302"/>
    </source>
</evidence>
<reference evidence="7 8" key="1">
    <citation type="journal article" date="2021" name="Elife">
        <title>Chloroplast acquisition without the gene transfer in kleptoplastic sea slugs, Plakobranchus ocellatus.</title>
        <authorList>
            <person name="Maeda T."/>
            <person name="Takahashi S."/>
            <person name="Yoshida T."/>
            <person name="Shimamura S."/>
            <person name="Takaki Y."/>
            <person name="Nagai Y."/>
            <person name="Toyoda A."/>
            <person name="Suzuki Y."/>
            <person name="Arimoto A."/>
            <person name="Ishii H."/>
            <person name="Satoh N."/>
            <person name="Nishiyama T."/>
            <person name="Hasebe M."/>
            <person name="Maruyama T."/>
            <person name="Minagawa J."/>
            <person name="Obokata J."/>
            <person name="Shigenobu S."/>
        </authorList>
    </citation>
    <scope>NUCLEOTIDE SEQUENCE [LARGE SCALE GENOMIC DNA]</scope>
</reference>
<evidence type="ECO:0000256" key="2">
    <source>
        <dbReference type="ARBA" id="ARBA00022553"/>
    </source>
</evidence>
<dbReference type="AlphaFoldDB" id="A0AAV4CI10"/>
<gene>
    <name evidence="7" type="ORF">PoB_005811800</name>
</gene>
<organism evidence="7 8">
    <name type="scientific">Plakobranchus ocellatus</name>
    <dbReference type="NCBI Taxonomy" id="259542"/>
    <lineage>
        <taxon>Eukaryota</taxon>
        <taxon>Metazoa</taxon>
        <taxon>Spiralia</taxon>
        <taxon>Lophotrochozoa</taxon>
        <taxon>Mollusca</taxon>
        <taxon>Gastropoda</taxon>
        <taxon>Heterobranchia</taxon>
        <taxon>Euthyneura</taxon>
        <taxon>Panpulmonata</taxon>
        <taxon>Sacoglossa</taxon>
        <taxon>Placobranchoidea</taxon>
        <taxon>Plakobranchidae</taxon>
        <taxon>Plakobranchus</taxon>
    </lineage>
</organism>
<sequence>MSVADKVPDDDNDDDDLNINLNNVHDLSVETGVNGHLCRHLIGEKQHIKAVTANHGDIAGAEVLLDYMARYDNWFSCLLQALSDPDMKLGLLAKRFSEYKAELDATSIALHEVRLQATFLINTWIYPVLYKIRTYGD</sequence>
<name>A0AAV4CI10_9GAST</name>
<evidence type="ECO:0000256" key="1">
    <source>
        <dbReference type="ARBA" id="ARBA00022499"/>
    </source>
</evidence>
<feature type="domain" description="Caspase recruitment" evidence="6">
    <location>
        <begin position="43"/>
        <end position="84"/>
    </location>
</feature>
<keyword evidence="4" id="KW-0832">Ubl conjugation</keyword>
<dbReference type="EMBL" id="BLXT01006411">
    <property type="protein sequence ID" value="GFO31613.1"/>
    <property type="molecule type" value="Genomic_DNA"/>
</dbReference>
<dbReference type="Pfam" id="PF16739">
    <property type="entry name" value="CARD_2"/>
    <property type="match status" value="1"/>
</dbReference>
<evidence type="ECO:0000256" key="5">
    <source>
        <dbReference type="ARBA" id="ARBA00022859"/>
    </source>
</evidence>
<keyword evidence="2" id="KW-0597">Phosphoprotein</keyword>
<accession>A0AAV4CI10</accession>